<feature type="signal peptide" evidence="3">
    <location>
        <begin position="1"/>
        <end position="33"/>
    </location>
</feature>
<dbReference type="NCBIfam" id="TIGR01643">
    <property type="entry name" value="YD_repeat_2x"/>
    <property type="match status" value="1"/>
</dbReference>
<dbReference type="Gene3D" id="2.180.10.10">
    <property type="entry name" value="RHS repeat-associated core"/>
    <property type="match status" value="1"/>
</dbReference>
<keyword evidence="2" id="KW-1133">Transmembrane helix</keyword>
<name>A0A919NTI3_9ACTN</name>
<evidence type="ECO:0000256" key="2">
    <source>
        <dbReference type="SAM" id="Phobius"/>
    </source>
</evidence>
<dbReference type="Pfam" id="PF20148">
    <property type="entry name" value="DUF6531"/>
    <property type="match status" value="1"/>
</dbReference>
<evidence type="ECO:0000256" key="1">
    <source>
        <dbReference type="SAM" id="MobiDB-lite"/>
    </source>
</evidence>
<feature type="domain" description="DUF6531" evidence="4">
    <location>
        <begin position="791"/>
        <end position="850"/>
    </location>
</feature>
<sequence length="2010" mass="210069">MHLPKHRFYRAFVPAVALATAMAQSVFVLPARAEATPTVPTATTATTATPPQVRDDLAAARITARATGRPVEVLRERTDATQVLANPDGTLTMATSARPTRVRRGDGTWASIDTTLAASGDRVRPAATTVDMTFSRGGTGALVTIAYRGVTLEVRPPAPFGALPEPVLAGDSATYPEVLPGVDLRLTADGQGYSEVLVVKNAGAAADPRLAKITFPVSVTGGALTADAHGNLRVHDKARKPVFTGAKPSMWDSSPARRTSSLRTAIAKKALSITPDRALLTDPAAVYPMYIDPGVTVDTAAWSLLESDDPDTAYFNTSSQATVGTYNDGESIFRSLFGMGTNPLNGTHVLSASFRIHQTGAWDCDATPFELWSTSAISSATTWNNQPAWNSLLGTQSSGAGGDACPAADVTFPVTSAVQAAADAGSSRTWLGIRVNAAHESDVEYYKQFDNNPVLDVTYNTKPTQPRGLTLSNCYINCTDPRKISSATPQFSAIVKDGDAGQRVQTEFQVRQGSTVITSGLSDSGTNGSWVYWTPATALTDGQSYAVRVRGFDGVDYSAWSADATFSVDTTAPAAATVTSTDYPSGGWSKGADQAGSFTLGTSSDFEGFVYGLDQNPPATEVRAISGAATVSLAPDRDGAHTLYVRSRDAAGNYGPLTTYAFNAGQAALTLPVKGQLVTGSTGVQAAAPATVTGYTLQWRRSETDTWANVPVTEVNGATWPQSRESGTFPRLTWDVAKTVNDAEAGPTAIDGPVQARVLASDGSGAASSPVNFTLDQTAANAGTADVGAGTVNLITGNLAVSATDVSVNSYGSDLTFGRTFNSRQAATADPSGMFGAGWISTAAVRAAQSDYTGLAVTGSVVQVGLADGNSIGFTARSGGGYHPQLGYETMTLTHPDANTYRLADLDGNVTRFTLPTGSAAWKPTAIDVPGNAQTTTTSYETVTAGSTTVTRPTRILAPVPAGVTCGASTSGLVKGCRALTFTYATATTATSSVAGDYAGRVAQVSLVAWDPDLATPAMRTVPVAKYAYDSTGRLVSGWDPRLDHDSGQHLAVTYAYAGDGILTTVTPVAQEPWQLSYTTIPGDPGAGRLHQVSRSALAAGTATTSVVYQVPTSGSGAPYDLSAAQTGRWGQADAPTQATAVFGPDQVPDGNPSDGTMPTSWTRAALTYMDHSGQVVNTVEPGGHTTTIWQDATGNVVRSLTAANRDRALNAGTTDTAVDEAAFAERLATVNRFEAGGRRLRETFGPEHDTAVPDGSGGWVERRARTHTVYTYDEGAPTTGTYDLVTTEVTGARLADGSDVDTRTTKTGYDWTLLAPTSVTTDPSGLSLTTRMTYDATTGLRTSTTDPAGGTTTNTPRTTQTIYYSTAANSTYSECGNHAEWANLPCLVRAGGDPSSGAAIPVTRITYGLYHQPAVVTERTSSGTTLRTSTTTYDAAARPVTVAQTASTGTAVPTTRSVYDASTGQLSETQSLSGTTVTAKLSRFYDALGRTTSYVDADNNTTTTTYDVDSRVATVNDGKGTQTRGYDDRGLVASVADSQAGSFTAGYDADGNLISTAMPNTLTVTTGRDETGTATTQSTTAPGCTPATDCIDIDEQVSTTAHGQWATHSTDLSGQQYTYDRAGRLTNTQDYSQPISGYAGCTTRSYGFDAASNRTSFKSYGPADGGECQTTTPTTSRTMTYNTADRATTSGYTYDSLGRTTTVPSVETSSRSGDLTASYYTNDLVRSITQSGSTTTYALDVNLRRVRSSTTGTEHYGDDSDSPSWSSSGEAWTRYIDGPDGLLAYTYSSSGDLRMRITNLHGDVLGMATGNSTPEILATFETDEYGVARDAADIGDVRYGYLGQHQRASDNPAGVTLMGVRLYNPSSGRFTSVDPVPGGSANDYDYCNADSVNCSDTSGLMSCRSTMKRTGSILHRKYALDMTCKMSHKEITYIVAGLAIGGIVIGAIGGLVGGWSAPVWVVAGAVVSIAGIVIGAVYTAHCTRNRGITINVKTTLGQYAGARVSLRCT</sequence>
<feature type="chain" id="PRO_5037701967" description="DUF6531 domain-containing protein" evidence="3">
    <location>
        <begin position="34"/>
        <end position="2010"/>
    </location>
</feature>
<dbReference type="EMBL" id="BOMY01000041">
    <property type="protein sequence ID" value="GIF23507.1"/>
    <property type="molecule type" value="Genomic_DNA"/>
</dbReference>
<evidence type="ECO:0000313" key="5">
    <source>
        <dbReference type="EMBL" id="GIF23507.1"/>
    </source>
</evidence>
<keyword evidence="6" id="KW-1185">Reference proteome</keyword>
<dbReference type="Proteomes" id="UP000623608">
    <property type="component" value="Unassembled WGS sequence"/>
</dbReference>
<gene>
    <name evidence="5" type="ORF">Ate02nite_62370</name>
</gene>
<evidence type="ECO:0000313" key="6">
    <source>
        <dbReference type="Proteomes" id="UP000623608"/>
    </source>
</evidence>
<accession>A0A919NTI3</accession>
<comment type="caution">
    <text evidence="5">The sequence shown here is derived from an EMBL/GenBank/DDBJ whole genome shotgun (WGS) entry which is preliminary data.</text>
</comment>
<reference evidence="5" key="1">
    <citation type="submission" date="2021-01" db="EMBL/GenBank/DDBJ databases">
        <title>Whole genome shotgun sequence of Actinoplanes tereljensis NBRC 105297.</title>
        <authorList>
            <person name="Komaki H."/>
            <person name="Tamura T."/>
        </authorList>
    </citation>
    <scope>NUCLEOTIDE SEQUENCE</scope>
    <source>
        <strain evidence="5">NBRC 105297</strain>
    </source>
</reference>
<organism evidence="5 6">
    <name type="scientific">Paractinoplanes tereljensis</name>
    <dbReference type="NCBI Taxonomy" id="571912"/>
    <lineage>
        <taxon>Bacteria</taxon>
        <taxon>Bacillati</taxon>
        <taxon>Actinomycetota</taxon>
        <taxon>Actinomycetes</taxon>
        <taxon>Micromonosporales</taxon>
        <taxon>Micromonosporaceae</taxon>
        <taxon>Paractinoplanes</taxon>
    </lineage>
</organism>
<proteinExistence type="predicted"/>
<dbReference type="RefSeq" id="WP_203811405.1">
    <property type="nucleotide sequence ID" value="NZ_BOMY01000041.1"/>
</dbReference>
<evidence type="ECO:0000256" key="3">
    <source>
        <dbReference type="SAM" id="SignalP"/>
    </source>
</evidence>
<evidence type="ECO:0000259" key="4">
    <source>
        <dbReference type="Pfam" id="PF20148"/>
    </source>
</evidence>
<keyword evidence="2" id="KW-0472">Membrane</keyword>
<protein>
    <recommendedName>
        <fullName evidence="4">DUF6531 domain-containing protein</fullName>
    </recommendedName>
</protein>
<dbReference type="InterPro" id="IPR006530">
    <property type="entry name" value="YD"/>
</dbReference>
<feature type="transmembrane region" description="Helical" evidence="2">
    <location>
        <begin position="1932"/>
        <end position="1953"/>
    </location>
</feature>
<dbReference type="NCBIfam" id="TIGR03696">
    <property type="entry name" value="Rhs_assc_core"/>
    <property type="match status" value="1"/>
</dbReference>
<feature type="region of interest" description="Disordered" evidence="1">
    <location>
        <begin position="1751"/>
        <end position="1770"/>
    </location>
</feature>
<dbReference type="InterPro" id="IPR045351">
    <property type="entry name" value="DUF6531"/>
</dbReference>
<keyword evidence="2" id="KW-0812">Transmembrane</keyword>
<dbReference type="InterPro" id="IPR022385">
    <property type="entry name" value="Rhs_assc_core"/>
</dbReference>
<feature type="transmembrane region" description="Helical" evidence="2">
    <location>
        <begin position="1960"/>
        <end position="1981"/>
    </location>
</feature>
<keyword evidence="3" id="KW-0732">Signal</keyword>